<dbReference type="Proteomes" id="UP001193748">
    <property type="component" value="Unassembled WGS sequence"/>
</dbReference>
<dbReference type="EMBL" id="JABSWW010000001">
    <property type="protein sequence ID" value="NRT92094.1"/>
    <property type="molecule type" value="Genomic_DNA"/>
</dbReference>
<name>A0AAX0BCB6_CLOBE</name>
<dbReference type="InterPro" id="IPR016032">
    <property type="entry name" value="Sig_transdc_resp-reg_C-effctor"/>
</dbReference>
<evidence type="ECO:0000259" key="1">
    <source>
        <dbReference type="SMART" id="SM00421"/>
    </source>
</evidence>
<accession>A0AAX0BCB6</accession>
<dbReference type="SUPFAM" id="SSF46894">
    <property type="entry name" value="C-terminal effector domain of the bipartite response regulators"/>
    <property type="match status" value="1"/>
</dbReference>
<dbReference type="InterPro" id="IPR036388">
    <property type="entry name" value="WH-like_DNA-bd_sf"/>
</dbReference>
<dbReference type="AlphaFoldDB" id="A0AAX0BCB6"/>
<evidence type="ECO:0000313" key="3">
    <source>
        <dbReference type="Proteomes" id="UP001193748"/>
    </source>
</evidence>
<gene>
    <name evidence="2" type="ORF">B0H41_005773</name>
</gene>
<dbReference type="GO" id="GO:0003677">
    <property type="term" value="F:DNA binding"/>
    <property type="evidence" value="ECO:0007669"/>
    <property type="project" value="InterPro"/>
</dbReference>
<dbReference type="Pfam" id="PF09860">
    <property type="entry name" value="DUF2087"/>
    <property type="match status" value="1"/>
</dbReference>
<dbReference type="Gene3D" id="3.40.1440.10">
    <property type="entry name" value="GIY-YIG endonuclease"/>
    <property type="match status" value="1"/>
</dbReference>
<dbReference type="Gene3D" id="1.10.10.10">
    <property type="entry name" value="Winged helix-like DNA-binding domain superfamily/Winged helix DNA-binding domain"/>
    <property type="match status" value="1"/>
</dbReference>
<evidence type="ECO:0000313" key="2">
    <source>
        <dbReference type="EMBL" id="NRT92094.1"/>
    </source>
</evidence>
<reference evidence="2" key="1">
    <citation type="submission" date="2020-05" db="EMBL/GenBank/DDBJ databases">
        <authorList>
            <person name="Brown S."/>
            <person name="Huntemann M."/>
            <person name="Clum A."/>
            <person name="Spunde A."/>
            <person name="Palaniappan K."/>
            <person name="Ritter S."/>
            <person name="Mikhailova N."/>
            <person name="Chen I.-M."/>
            <person name="Stamatis D."/>
            <person name="Reddy T."/>
            <person name="O'Malley R."/>
            <person name="Daum C."/>
            <person name="Shapiro N."/>
            <person name="Ivanova N."/>
            <person name="Kyrpides N."/>
            <person name="Woyke T."/>
        </authorList>
    </citation>
    <scope>NUCLEOTIDE SEQUENCE</scope>
    <source>
        <strain evidence="2">DJ080</strain>
    </source>
</reference>
<dbReference type="CDD" id="cd10451">
    <property type="entry name" value="GIY-YIG_LuxR_like"/>
    <property type="match status" value="1"/>
</dbReference>
<dbReference type="GO" id="GO:0006355">
    <property type="term" value="P:regulation of DNA-templated transcription"/>
    <property type="evidence" value="ECO:0007669"/>
    <property type="project" value="InterPro"/>
</dbReference>
<dbReference type="InterPro" id="IPR018656">
    <property type="entry name" value="DUF2087"/>
</dbReference>
<proteinExistence type="predicted"/>
<feature type="domain" description="HTH luxR-type" evidence="1">
    <location>
        <begin position="73"/>
        <end position="130"/>
    </location>
</feature>
<protein>
    <recommendedName>
        <fullName evidence="1">HTH luxR-type domain-containing protein</fullName>
    </recommendedName>
</protein>
<organism evidence="2 3">
    <name type="scientific">Clostridium beijerinckii</name>
    <name type="common">Clostridium MP</name>
    <dbReference type="NCBI Taxonomy" id="1520"/>
    <lineage>
        <taxon>Bacteria</taxon>
        <taxon>Bacillati</taxon>
        <taxon>Bacillota</taxon>
        <taxon>Clostridia</taxon>
        <taxon>Eubacteriales</taxon>
        <taxon>Clostridiaceae</taxon>
        <taxon>Clostridium</taxon>
    </lineage>
</organism>
<dbReference type="InterPro" id="IPR000792">
    <property type="entry name" value="Tscrpt_reg_LuxR_C"/>
</dbReference>
<reference evidence="2" key="2">
    <citation type="journal article" date="2022" name="Nat. Biotechnol.">
        <title>Carbon-negative production of acetone and isopropanol by gas fermentation at industrial pilot scale.</title>
        <authorList>
            <person name="Liew F.E."/>
            <person name="Nogle R."/>
            <person name="Abdalla T."/>
            <person name="Rasor B.J."/>
            <person name="Canter C."/>
            <person name="Jensen R.O."/>
            <person name="Wang L."/>
            <person name="Strutz J."/>
            <person name="Chirania P."/>
            <person name="De Tissera S."/>
            <person name="Mueller A.P."/>
            <person name="Ruan Z."/>
            <person name="Gao A."/>
            <person name="Tran L."/>
            <person name="Engle N.L."/>
            <person name="Bromley J.C."/>
            <person name="Daniell J."/>
            <person name="Conrado R."/>
            <person name="Tschaplinski T.J."/>
            <person name="Giannone R.J."/>
            <person name="Hettich R.L."/>
            <person name="Karim A.S."/>
            <person name="Simpson S.D."/>
            <person name="Brown S.D."/>
            <person name="Leang C."/>
            <person name="Jewett M.C."/>
            <person name="Kopke M."/>
        </authorList>
    </citation>
    <scope>NUCLEOTIDE SEQUENCE</scope>
    <source>
        <strain evidence="2">DJ080</strain>
    </source>
</reference>
<dbReference type="InterPro" id="IPR035901">
    <property type="entry name" value="GIY-YIG_endonuc_sf"/>
</dbReference>
<dbReference type="SMART" id="SM00421">
    <property type="entry name" value="HTH_LUXR"/>
    <property type="match status" value="1"/>
</dbReference>
<comment type="caution">
    <text evidence="2">The sequence shown here is derived from an EMBL/GenBank/DDBJ whole genome shotgun (WGS) entry which is preliminary data.</text>
</comment>
<sequence>MSIKLIDKEKKMKELIRDATIDDFKRGHIWDSKKAEFICLICGKIGENSSDISTHTAEHGSPMDRILMLDKKYTGLTEIQKELLEMVSNKYSNKEIGIKLGCAESTVRNMRFALRERARQARAFLAAIELVDDGNSKIANPKLRSFPAKEEKRKALLPRFANLFEPNKEYTEAEVKRIIKPIYEDDAIIRRYLVDYGYLGRNDDGSKYYKKCEEVIMDKMSKKEIINNYKQQEIRMGIIQIYNTVNGYSFVDICTNLYKPFESIKFQLNLGRAKSKKLKEDWAAYGESAFEFKVVEKLESNEGATDKEKVEDLKELLSLWIENQGDNLKLYK</sequence>